<dbReference type="SUPFAM" id="SSF46626">
    <property type="entry name" value="Cytochrome c"/>
    <property type="match status" value="1"/>
</dbReference>
<dbReference type="InterPro" id="IPR036909">
    <property type="entry name" value="Cyt_c-like_dom_sf"/>
</dbReference>
<feature type="transmembrane region" description="Helical" evidence="5">
    <location>
        <begin position="229"/>
        <end position="246"/>
    </location>
</feature>
<evidence type="ECO:0000256" key="3">
    <source>
        <dbReference type="ARBA" id="ARBA00023004"/>
    </source>
</evidence>
<sequence length="403" mass="44142">MEAFITDWLNLLLRWLHVVAAIAWIGESFYFVMLDNGLKPPKEAEAKQRGVFGEMWSVHGGGFYHSQKYLVSPPKMPEDLHWSKWKSYTTWMSGFALFCVLYLLQPQTYLIDKNVADLAPSTAVGIAVAFLIGGWFAYDGLCRLLGKNERVLGIAVALFVVVCTFATTHIFAGRAAFLIVGAMMATAMSANVFFWIIPGQRKSVDALAKGEVPNPIWGKLGKQRSVHNTYFTLPVVFIMISNHYAFTYSNKYNWLILSIIMLAGAMIRQFFVLRHSGKNLYALPVAGAALLAGVAVFAAPRPAPAPAAAHSEAGATAPAALKLSEIQPILTQRCATCHSAKPTMMGSAPAGVMFDTPDEISQNAQRIYQQAVALKAMPLGNVTQMTDDERQKIAAWFNGGAQK</sequence>
<feature type="transmembrane region" description="Helical" evidence="5">
    <location>
        <begin position="118"/>
        <end position="138"/>
    </location>
</feature>
<dbReference type="GO" id="GO:0009055">
    <property type="term" value="F:electron transfer activity"/>
    <property type="evidence" value="ECO:0007669"/>
    <property type="project" value="InterPro"/>
</dbReference>
<feature type="transmembrane region" description="Helical" evidence="5">
    <location>
        <begin position="252"/>
        <end position="273"/>
    </location>
</feature>
<keyword evidence="5" id="KW-1133">Transmembrane helix</keyword>
<dbReference type="InterPro" id="IPR009056">
    <property type="entry name" value="Cyt_c-like_dom"/>
</dbReference>
<feature type="transmembrane region" description="Helical" evidence="5">
    <location>
        <begin position="150"/>
        <end position="171"/>
    </location>
</feature>
<dbReference type="GO" id="GO:0020037">
    <property type="term" value="F:heme binding"/>
    <property type="evidence" value="ECO:0007669"/>
    <property type="project" value="InterPro"/>
</dbReference>
<dbReference type="OrthoDB" id="9787495at2"/>
<keyword evidence="8" id="KW-1185">Reference proteome</keyword>
<dbReference type="PROSITE" id="PS51007">
    <property type="entry name" value="CYTC"/>
    <property type="match status" value="1"/>
</dbReference>
<feature type="transmembrane region" description="Helical" evidence="5">
    <location>
        <begin position="177"/>
        <end position="197"/>
    </location>
</feature>
<evidence type="ECO:0000313" key="8">
    <source>
        <dbReference type="Proteomes" id="UP000414233"/>
    </source>
</evidence>
<dbReference type="EMBL" id="CABPRZ010000002">
    <property type="protein sequence ID" value="VVD74906.1"/>
    <property type="molecule type" value="Genomic_DNA"/>
</dbReference>
<keyword evidence="3 4" id="KW-0408">Iron</keyword>
<keyword evidence="2 4" id="KW-0479">Metal-binding</keyword>
<dbReference type="InterPro" id="IPR010389">
    <property type="entry name" value="Urate_ox_N"/>
</dbReference>
<keyword evidence="1 4" id="KW-0349">Heme</keyword>
<evidence type="ECO:0000256" key="2">
    <source>
        <dbReference type="ARBA" id="ARBA00022723"/>
    </source>
</evidence>
<evidence type="ECO:0000259" key="6">
    <source>
        <dbReference type="PROSITE" id="PS51007"/>
    </source>
</evidence>
<keyword evidence="5" id="KW-0812">Transmembrane</keyword>
<evidence type="ECO:0000256" key="5">
    <source>
        <dbReference type="SAM" id="Phobius"/>
    </source>
</evidence>
<dbReference type="Proteomes" id="UP000414233">
    <property type="component" value="Unassembled WGS sequence"/>
</dbReference>
<accession>A0A5E4SG74</accession>
<feature type="domain" description="Cytochrome c" evidence="6">
    <location>
        <begin position="288"/>
        <end position="401"/>
    </location>
</feature>
<dbReference type="Pfam" id="PF06181">
    <property type="entry name" value="Urate_ox_N"/>
    <property type="match status" value="1"/>
</dbReference>
<dbReference type="GO" id="GO:0046872">
    <property type="term" value="F:metal ion binding"/>
    <property type="evidence" value="ECO:0007669"/>
    <property type="project" value="UniProtKB-KW"/>
</dbReference>
<gene>
    <name evidence="7" type="ORF">PTE30175_00768</name>
</gene>
<evidence type="ECO:0000256" key="4">
    <source>
        <dbReference type="PROSITE-ProRule" id="PRU00433"/>
    </source>
</evidence>
<protein>
    <submittedName>
        <fullName evidence="7">Membrane protein</fullName>
    </submittedName>
</protein>
<dbReference type="AlphaFoldDB" id="A0A5E4SG74"/>
<dbReference type="RefSeq" id="WP_150695708.1">
    <property type="nucleotide sequence ID" value="NZ_CABPRZ010000002.1"/>
</dbReference>
<evidence type="ECO:0000256" key="1">
    <source>
        <dbReference type="ARBA" id="ARBA00022617"/>
    </source>
</evidence>
<feature type="transmembrane region" description="Helical" evidence="5">
    <location>
        <begin position="12"/>
        <end position="32"/>
    </location>
</feature>
<evidence type="ECO:0000313" key="7">
    <source>
        <dbReference type="EMBL" id="VVD74906.1"/>
    </source>
</evidence>
<keyword evidence="5" id="KW-0472">Membrane</keyword>
<reference evidence="7 8" key="1">
    <citation type="submission" date="2019-08" db="EMBL/GenBank/DDBJ databases">
        <authorList>
            <person name="Peeters C."/>
        </authorList>
    </citation>
    <scope>NUCLEOTIDE SEQUENCE [LARGE SCALE GENOMIC DNA]</scope>
    <source>
        <strain evidence="7 8">LMG 30175</strain>
    </source>
</reference>
<feature type="transmembrane region" description="Helical" evidence="5">
    <location>
        <begin position="88"/>
        <end position="106"/>
    </location>
</feature>
<organism evidence="7 8">
    <name type="scientific">Pandoraea terrae</name>
    <dbReference type="NCBI Taxonomy" id="1537710"/>
    <lineage>
        <taxon>Bacteria</taxon>
        <taxon>Pseudomonadati</taxon>
        <taxon>Pseudomonadota</taxon>
        <taxon>Betaproteobacteria</taxon>
        <taxon>Burkholderiales</taxon>
        <taxon>Burkholderiaceae</taxon>
        <taxon>Pandoraea</taxon>
    </lineage>
</organism>
<proteinExistence type="predicted"/>
<name>A0A5E4SG74_9BURK</name>
<feature type="transmembrane region" description="Helical" evidence="5">
    <location>
        <begin position="280"/>
        <end position="299"/>
    </location>
</feature>